<dbReference type="AlphaFoldDB" id="Q5JMH9"/>
<dbReference type="EMBL" id="AP003272">
    <property type="protein sequence ID" value="BAD87332.1"/>
    <property type="molecule type" value="Genomic_DNA"/>
</dbReference>
<proteinExistence type="predicted"/>
<organism evidence="2">
    <name type="scientific">Oryza sativa subsp. japonica</name>
    <name type="common">Rice</name>
    <dbReference type="NCBI Taxonomy" id="39947"/>
    <lineage>
        <taxon>Eukaryota</taxon>
        <taxon>Viridiplantae</taxon>
        <taxon>Streptophyta</taxon>
        <taxon>Embryophyta</taxon>
        <taxon>Tracheophyta</taxon>
        <taxon>Spermatophyta</taxon>
        <taxon>Magnoliopsida</taxon>
        <taxon>Liliopsida</taxon>
        <taxon>Poales</taxon>
        <taxon>Poaceae</taxon>
        <taxon>BOP clade</taxon>
        <taxon>Oryzoideae</taxon>
        <taxon>Oryzeae</taxon>
        <taxon>Oryzinae</taxon>
        <taxon>Oryza</taxon>
        <taxon>Oryza sativa</taxon>
    </lineage>
</organism>
<evidence type="ECO:0000313" key="2">
    <source>
        <dbReference type="EMBL" id="BAD87332.1"/>
    </source>
</evidence>
<reference evidence="3" key="3">
    <citation type="journal article" date="2008" name="Nucleic Acids Res.">
        <title>The rice annotation project database (RAP-DB): 2008 update.</title>
        <authorList>
            <consortium name="The rice annotation project (RAP)"/>
        </authorList>
    </citation>
    <scope>GENOME REANNOTATION</scope>
    <source>
        <strain evidence="3">cv. Nipponbare</strain>
    </source>
</reference>
<reference evidence="2" key="1">
    <citation type="journal article" date="2002" name="Nature">
        <title>The genome sequence and structure of rice chromosome 1.</title>
        <authorList>
            <person name="Sasaki T."/>
            <person name="Matsumoto T."/>
            <person name="Yamamoto K."/>
            <person name="Sakata K."/>
            <person name="Baba T."/>
            <person name="Katayose Y."/>
            <person name="Wu J."/>
            <person name="Niimura Y."/>
            <person name="Cheng Z."/>
            <person name="Nagamura Y."/>
            <person name="Antonio B.A."/>
            <person name="Kanamori H."/>
            <person name="Hosokawa S."/>
            <person name="Masukawa M."/>
            <person name="Arikawa K."/>
            <person name="Chiden Y."/>
            <person name="Hayashi M."/>
            <person name="Okamoto M."/>
            <person name="Ando T."/>
            <person name="Aoki H."/>
            <person name="Arita K."/>
            <person name="Hamada M."/>
            <person name="Harada C."/>
            <person name="Hijishita S."/>
            <person name="Honda M."/>
            <person name="Ichikawa Y."/>
            <person name="Idonuma A."/>
            <person name="Iijima M."/>
            <person name="Ikeda M."/>
            <person name="Ikeno M."/>
            <person name="Itoh S."/>
            <person name="Itoh T."/>
            <person name="Itoh Y."/>
            <person name="Itoh Y."/>
            <person name="Iwabuchi A."/>
            <person name="Kamiya K."/>
            <person name="Karasawa W."/>
            <person name="Katagiri S."/>
            <person name="Kikuta A."/>
            <person name="Kobayashi N."/>
            <person name="Kono I."/>
            <person name="Machita K."/>
            <person name="Maehara T."/>
            <person name="Mizuno H."/>
            <person name="Mizubayashi T."/>
            <person name="Mukai Y."/>
            <person name="Nagasaki H."/>
            <person name="Nakashima M."/>
            <person name="Nakama Y."/>
            <person name="Nakamichi Y."/>
            <person name="Nakamura M."/>
            <person name="Namiki N."/>
            <person name="Negishi M."/>
            <person name="Ohta I."/>
            <person name="Ono N."/>
            <person name="Saji S."/>
            <person name="Sakai K."/>
            <person name="Shibata M."/>
            <person name="Shimokawa T."/>
            <person name="Shomura A."/>
            <person name="Song J."/>
            <person name="Takazaki Y."/>
            <person name="Terasawa K."/>
            <person name="Tsuji K."/>
            <person name="Waki K."/>
            <person name="Yamagata H."/>
            <person name="Yamane H."/>
            <person name="Yoshiki S."/>
            <person name="Yoshihara R."/>
            <person name="Yukawa K."/>
            <person name="Zhong H."/>
            <person name="Iwama H."/>
            <person name="Endo T."/>
            <person name="Ito H."/>
            <person name="Hahn J.H."/>
            <person name="Kim H.I."/>
            <person name="Eun M.Y."/>
            <person name="Yano M."/>
            <person name="Jiang J."/>
            <person name="Gojobori T."/>
        </authorList>
    </citation>
    <scope>NUCLEOTIDE SEQUENCE</scope>
</reference>
<evidence type="ECO:0000313" key="1">
    <source>
        <dbReference type="EMBL" id="BAD87157.1"/>
    </source>
</evidence>
<protein>
    <submittedName>
        <fullName evidence="2">Uncharacterized protein</fullName>
    </submittedName>
</protein>
<accession>Q5JMH9</accession>
<dbReference type="EMBL" id="AP003246">
    <property type="protein sequence ID" value="BAD87157.1"/>
    <property type="molecule type" value="Genomic_DNA"/>
</dbReference>
<evidence type="ECO:0000313" key="3">
    <source>
        <dbReference type="Proteomes" id="UP000000763"/>
    </source>
</evidence>
<sequence length="82" mass="8977">MDGRDNLCLVDKIVPLFNFSAMTWPAREFTATLEELAMFATCDFSGVAVLIVYMNTDSCLLRSQRFGGGVLASGAIHVDAER</sequence>
<reference evidence="3" key="2">
    <citation type="journal article" date="2005" name="Nature">
        <title>The map-based sequence of the rice genome.</title>
        <authorList>
            <consortium name="International rice genome sequencing project (IRGSP)"/>
            <person name="Matsumoto T."/>
            <person name="Wu J."/>
            <person name="Kanamori H."/>
            <person name="Katayose Y."/>
            <person name="Fujisawa M."/>
            <person name="Namiki N."/>
            <person name="Mizuno H."/>
            <person name="Yamamoto K."/>
            <person name="Antonio B.A."/>
            <person name="Baba T."/>
            <person name="Sakata K."/>
            <person name="Nagamura Y."/>
            <person name="Aoki H."/>
            <person name="Arikawa K."/>
            <person name="Arita K."/>
            <person name="Bito T."/>
            <person name="Chiden Y."/>
            <person name="Fujitsuka N."/>
            <person name="Fukunaka R."/>
            <person name="Hamada M."/>
            <person name="Harada C."/>
            <person name="Hayashi A."/>
            <person name="Hijishita S."/>
            <person name="Honda M."/>
            <person name="Hosokawa S."/>
            <person name="Ichikawa Y."/>
            <person name="Idonuma A."/>
            <person name="Iijima M."/>
            <person name="Ikeda M."/>
            <person name="Ikeno M."/>
            <person name="Ito K."/>
            <person name="Ito S."/>
            <person name="Ito T."/>
            <person name="Ito Y."/>
            <person name="Ito Y."/>
            <person name="Iwabuchi A."/>
            <person name="Kamiya K."/>
            <person name="Karasawa W."/>
            <person name="Kurita K."/>
            <person name="Katagiri S."/>
            <person name="Kikuta A."/>
            <person name="Kobayashi H."/>
            <person name="Kobayashi N."/>
            <person name="Machita K."/>
            <person name="Maehara T."/>
            <person name="Masukawa M."/>
            <person name="Mizubayashi T."/>
            <person name="Mukai Y."/>
            <person name="Nagasaki H."/>
            <person name="Nagata Y."/>
            <person name="Naito S."/>
            <person name="Nakashima M."/>
            <person name="Nakama Y."/>
            <person name="Nakamichi Y."/>
            <person name="Nakamura M."/>
            <person name="Meguro A."/>
            <person name="Negishi M."/>
            <person name="Ohta I."/>
            <person name="Ohta T."/>
            <person name="Okamoto M."/>
            <person name="Ono N."/>
            <person name="Saji S."/>
            <person name="Sakaguchi M."/>
            <person name="Sakai K."/>
            <person name="Shibata M."/>
            <person name="Shimokawa T."/>
            <person name="Song J."/>
            <person name="Takazaki Y."/>
            <person name="Terasawa K."/>
            <person name="Tsugane M."/>
            <person name="Tsuji K."/>
            <person name="Ueda S."/>
            <person name="Waki K."/>
            <person name="Yamagata H."/>
            <person name="Yamamoto M."/>
            <person name="Yamamoto S."/>
            <person name="Yamane H."/>
            <person name="Yoshiki S."/>
            <person name="Yoshihara R."/>
            <person name="Yukawa K."/>
            <person name="Zhong H."/>
            <person name="Yano M."/>
            <person name="Yuan Q."/>
            <person name="Ouyang S."/>
            <person name="Liu J."/>
            <person name="Jones K.M."/>
            <person name="Gansberger K."/>
            <person name="Moffat K."/>
            <person name="Hill J."/>
            <person name="Bera J."/>
            <person name="Fadrosh D."/>
            <person name="Jin S."/>
            <person name="Johri S."/>
            <person name="Kim M."/>
            <person name="Overton L."/>
            <person name="Reardon M."/>
            <person name="Tsitrin T."/>
            <person name="Vuong H."/>
            <person name="Weaver B."/>
            <person name="Ciecko A."/>
            <person name="Tallon L."/>
            <person name="Jackson J."/>
            <person name="Pai G."/>
            <person name="Aken S.V."/>
            <person name="Utterback T."/>
            <person name="Reidmuller S."/>
            <person name="Feldblyum T."/>
            <person name="Hsiao J."/>
            <person name="Zismann V."/>
            <person name="Iobst S."/>
            <person name="de Vazeille A.R."/>
            <person name="Buell C.R."/>
            <person name="Ying K."/>
            <person name="Li Y."/>
            <person name="Lu T."/>
            <person name="Huang Y."/>
            <person name="Zhao Q."/>
            <person name="Feng Q."/>
            <person name="Zhang L."/>
            <person name="Zhu J."/>
            <person name="Weng Q."/>
            <person name="Mu J."/>
            <person name="Lu Y."/>
            <person name="Fan D."/>
            <person name="Liu Y."/>
            <person name="Guan J."/>
            <person name="Zhang Y."/>
            <person name="Yu S."/>
            <person name="Liu X."/>
            <person name="Zhang Y."/>
            <person name="Hong G."/>
            <person name="Han B."/>
            <person name="Choisne N."/>
            <person name="Demange N."/>
            <person name="Orjeda G."/>
            <person name="Samain S."/>
            <person name="Cattolico L."/>
            <person name="Pelletier E."/>
            <person name="Couloux A."/>
            <person name="Segurens B."/>
            <person name="Wincker P."/>
            <person name="D'Hont A."/>
            <person name="Scarpelli C."/>
            <person name="Weissenbach J."/>
            <person name="Salanoubat M."/>
            <person name="Quetier F."/>
            <person name="Yu Y."/>
            <person name="Kim H.R."/>
            <person name="Rambo T."/>
            <person name="Currie J."/>
            <person name="Collura K."/>
            <person name="Luo M."/>
            <person name="Yang T."/>
            <person name="Ammiraju J.S.S."/>
            <person name="Engler F."/>
            <person name="Soderlund C."/>
            <person name="Wing R.A."/>
            <person name="Palmer L.E."/>
            <person name="de la Bastide M."/>
            <person name="Spiegel L."/>
            <person name="Nascimento L."/>
            <person name="Zutavern T."/>
            <person name="O'Shaughnessy A."/>
            <person name="Dike S."/>
            <person name="Dedhia N."/>
            <person name="Preston R."/>
            <person name="Balija V."/>
            <person name="McCombie W.R."/>
            <person name="Chow T."/>
            <person name="Chen H."/>
            <person name="Chung M."/>
            <person name="Chen C."/>
            <person name="Shaw J."/>
            <person name="Wu H."/>
            <person name="Hsiao K."/>
            <person name="Chao Y."/>
            <person name="Chu M."/>
            <person name="Cheng C."/>
            <person name="Hour A."/>
            <person name="Lee P."/>
            <person name="Lin S."/>
            <person name="Lin Y."/>
            <person name="Liou J."/>
            <person name="Liu S."/>
            <person name="Hsing Y."/>
            <person name="Raghuvanshi S."/>
            <person name="Mohanty A."/>
            <person name="Bharti A.K."/>
            <person name="Gaur A."/>
            <person name="Gupta V."/>
            <person name="Kumar D."/>
            <person name="Ravi V."/>
            <person name="Vij S."/>
            <person name="Kapur A."/>
            <person name="Khurana P."/>
            <person name="Khurana P."/>
            <person name="Khurana J.P."/>
            <person name="Tyagi A.K."/>
            <person name="Gaikwad K."/>
            <person name="Singh A."/>
            <person name="Dalal V."/>
            <person name="Srivastava S."/>
            <person name="Dixit A."/>
            <person name="Pal A.K."/>
            <person name="Ghazi I.A."/>
            <person name="Yadav M."/>
            <person name="Pandit A."/>
            <person name="Bhargava A."/>
            <person name="Sureshbabu K."/>
            <person name="Batra K."/>
            <person name="Sharma T.R."/>
            <person name="Mohapatra T."/>
            <person name="Singh N.K."/>
            <person name="Messing J."/>
            <person name="Nelson A.B."/>
            <person name="Fuks G."/>
            <person name="Kavchok S."/>
            <person name="Keizer G."/>
            <person name="Linton E."/>
            <person name="Llaca V."/>
            <person name="Song R."/>
            <person name="Tanyolac B."/>
            <person name="Young S."/>
            <person name="Ho-Il K."/>
            <person name="Hahn J.H."/>
            <person name="Sangsakoo G."/>
            <person name="Vanavichit A."/>
            <person name="de Mattos Luiz.A.T."/>
            <person name="Zimmer P.D."/>
            <person name="Malone G."/>
            <person name="Dellagostin O."/>
            <person name="de Oliveira A.C."/>
            <person name="Bevan M."/>
            <person name="Bancroft I."/>
            <person name="Minx P."/>
            <person name="Cordum H."/>
            <person name="Wilson R."/>
            <person name="Cheng Z."/>
            <person name="Jin W."/>
            <person name="Jiang J."/>
            <person name="Leong S.A."/>
            <person name="Iwama H."/>
            <person name="Gojobori T."/>
            <person name="Itoh T."/>
            <person name="Niimura Y."/>
            <person name="Fujii Y."/>
            <person name="Habara T."/>
            <person name="Sakai H."/>
            <person name="Sato Y."/>
            <person name="Wilson G."/>
            <person name="Kumar K."/>
            <person name="McCouch S."/>
            <person name="Juretic N."/>
            <person name="Hoen D."/>
            <person name="Wright S."/>
            <person name="Bruskiewich R."/>
            <person name="Bureau T."/>
            <person name="Miyao A."/>
            <person name="Hirochika H."/>
            <person name="Nishikawa T."/>
            <person name="Kadowaki K."/>
            <person name="Sugiura M."/>
            <person name="Burr B."/>
            <person name="Sasaki T."/>
        </authorList>
    </citation>
    <scope>NUCLEOTIDE SEQUENCE [LARGE SCALE GENOMIC DNA]</scope>
    <source>
        <strain evidence="3">cv. Nipponbare</strain>
    </source>
</reference>
<gene>
    <name evidence="1" type="ORF">P0423A12.4</name>
    <name evidence="2" type="ORF">P0506E04.25</name>
</gene>
<dbReference type="Proteomes" id="UP000000763">
    <property type="component" value="Chromosome 1"/>
</dbReference>
<dbReference type="Proteomes" id="UP000817658">
    <property type="component" value="Chromosome 1"/>
</dbReference>
<name>Q5JMH9_ORYSJ</name>